<keyword evidence="4" id="KW-0493">Microtubule</keyword>
<keyword evidence="9" id="KW-0206">Cytoskeleton</keyword>
<dbReference type="PROSITE" id="PS50005">
    <property type="entry name" value="TPR"/>
    <property type="match status" value="4"/>
</dbReference>
<dbReference type="SUPFAM" id="SSF48452">
    <property type="entry name" value="TPR-like"/>
    <property type="match status" value="2"/>
</dbReference>
<evidence type="ECO:0000256" key="7">
    <source>
        <dbReference type="ARBA" id="ARBA00023054"/>
    </source>
</evidence>
<dbReference type="Gene3D" id="3.40.50.300">
    <property type="entry name" value="P-loop containing nucleotide triphosphate hydrolases"/>
    <property type="match status" value="1"/>
</dbReference>
<feature type="repeat" description="TPR" evidence="10">
    <location>
        <begin position="468"/>
        <end position="501"/>
    </location>
</feature>
<dbReference type="Gene3D" id="1.25.40.10">
    <property type="entry name" value="Tetratricopeptide repeat domain"/>
    <property type="match status" value="2"/>
</dbReference>
<dbReference type="SMART" id="SM00028">
    <property type="entry name" value="TPR"/>
    <property type="match status" value="7"/>
</dbReference>
<feature type="repeat" description="TPR" evidence="10">
    <location>
        <begin position="594"/>
        <end position="627"/>
    </location>
</feature>
<dbReference type="InterPro" id="IPR019734">
    <property type="entry name" value="TPR_rpt"/>
</dbReference>
<keyword evidence="6 10" id="KW-0802">TPR repeat</keyword>
<dbReference type="PANTHER" id="PTHR45783:SF3">
    <property type="entry name" value="KINESIN LIGHT CHAIN"/>
    <property type="match status" value="1"/>
</dbReference>
<dbReference type="EMBL" id="JACJTA010000108">
    <property type="protein sequence ID" value="MBD2608777.1"/>
    <property type="molecule type" value="Genomic_DNA"/>
</dbReference>
<organism evidence="12 13">
    <name type="scientific">Scytonema hofmannii FACHB-248</name>
    <dbReference type="NCBI Taxonomy" id="1842502"/>
    <lineage>
        <taxon>Bacteria</taxon>
        <taxon>Bacillati</taxon>
        <taxon>Cyanobacteriota</taxon>
        <taxon>Cyanophyceae</taxon>
        <taxon>Nostocales</taxon>
        <taxon>Scytonemataceae</taxon>
        <taxon>Scytonema</taxon>
    </lineage>
</organism>
<reference evidence="12 13" key="1">
    <citation type="journal article" date="2020" name="ISME J.">
        <title>Comparative genomics reveals insights into cyanobacterial evolution and habitat adaptation.</title>
        <authorList>
            <person name="Chen M.Y."/>
            <person name="Teng W.K."/>
            <person name="Zhao L."/>
            <person name="Hu C.X."/>
            <person name="Zhou Y.K."/>
            <person name="Han B.P."/>
            <person name="Song L.R."/>
            <person name="Shu W.S."/>
        </authorList>
    </citation>
    <scope>NUCLEOTIDE SEQUENCE [LARGE SCALE GENOMIC DNA]</scope>
    <source>
        <strain evidence="12 13">FACHB-248</strain>
    </source>
</reference>
<dbReference type="Pfam" id="PF13424">
    <property type="entry name" value="TPR_12"/>
    <property type="match status" value="3"/>
</dbReference>
<feature type="repeat" description="TPR" evidence="10">
    <location>
        <begin position="510"/>
        <end position="543"/>
    </location>
</feature>
<keyword evidence="7" id="KW-0175">Coiled coil</keyword>
<keyword evidence="3" id="KW-0963">Cytoplasm</keyword>
<dbReference type="InterPro" id="IPR011990">
    <property type="entry name" value="TPR-like_helical_dom_sf"/>
</dbReference>
<comment type="caution">
    <text evidence="12">The sequence shown here is derived from an EMBL/GenBank/DDBJ whole genome shotgun (WGS) entry which is preliminary data.</text>
</comment>
<sequence>MPWSGATKFVGRENELELLHQFLQGNHQVAIAAIAGMGGVGKTELALQYALKQRQFYSGGICWCGVKIGNVGLQVVQFARIHLELNPLTDLDLVGQVAYCWQRWCEGKVLLVLDDVIKYKEIQPYLPPSSTRFKVLMTTRSHFGQIQKLSLDVLQPQAALELLRKLIGDERANLETSYFASLAERLGYLPLGLELVGRYLARKEDLSIAKMLQRLEKKGLKERSLSQLEDDMTADKSVEAAFELSWDELNDTDKQLACLLSLFGAAPIPWELVKQCLPNADAEELEESRDEKLVNLHLLQRKSKGIYQLHRLLREFFQAKLEAPPLQESGGNFKQAFVKVIIAIAKYIPPTPTLKEITTFSPAMPHLAEVAKNFIEYISDEDLIWAFVGNGRFYKGQGLYAQAEPWFKQCLEVSKKRLGDNHPYVAQSLNNLAGVYKCQGRYDEAEPLYQQALEVMRHLRGEEHPYLAPILNNLAELYRSQGRYNQAEPLYQQALQLRRHLLGKEYPAVAESLNNLALLYYYQGRYSEAEPLALRAIELDKQFLKEKHPDLATDIHNLALIYRAQGRYSEAEPLFLEALKLKQLLLPEDHPLLADTIYALGYMYRIQGCYTKAEEFSIKALELDKRLLGDNHPYVAQSLNNLVELYKSQGSYSQAKPLLQEALDIFERQLGVNHPHTITVRENLAILQTEITFEE</sequence>
<comment type="subcellular location">
    <subcellularLocation>
        <location evidence="1">Cytoplasm</location>
        <location evidence="1">Cytoskeleton</location>
    </subcellularLocation>
</comment>
<dbReference type="InterPro" id="IPR002182">
    <property type="entry name" value="NB-ARC"/>
</dbReference>
<evidence type="ECO:0000256" key="6">
    <source>
        <dbReference type="ARBA" id="ARBA00022803"/>
    </source>
</evidence>
<evidence type="ECO:0000256" key="9">
    <source>
        <dbReference type="ARBA" id="ARBA00023212"/>
    </source>
</evidence>
<evidence type="ECO:0000256" key="5">
    <source>
        <dbReference type="ARBA" id="ARBA00022737"/>
    </source>
</evidence>
<accession>A0ABR8GZ11</accession>
<gene>
    <name evidence="12" type="ORF">H6G81_30735</name>
</gene>
<evidence type="ECO:0000256" key="1">
    <source>
        <dbReference type="ARBA" id="ARBA00004245"/>
    </source>
</evidence>
<feature type="domain" description="NB-ARC" evidence="11">
    <location>
        <begin position="13"/>
        <end position="169"/>
    </location>
</feature>
<evidence type="ECO:0000256" key="4">
    <source>
        <dbReference type="ARBA" id="ARBA00022701"/>
    </source>
</evidence>
<evidence type="ECO:0000313" key="12">
    <source>
        <dbReference type="EMBL" id="MBD2608777.1"/>
    </source>
</evidence>
<keyword evidence="8" id="KW-0505">Motor protein</keyword>
<evidence type="ECO:0000259" key="11">
    <source>
        <dbReference type="Pfam" id="PF00931"/>
    </source>
</evidence>
<feature type="repeat" description="TPR" evidence="10">
    <location>
        <begin position="426"/>
        <end position="459"/>
    </location>
</feature>
<dbReference type="SUPFAM" id="SSF52540">
    <property type="entry name" value="P-loop containing nucleoside triphosphate hydrolases"/>
    <property type="match status" value="1"/>
</dbReference>
<evidence type="ECO:0000256" key="2">
    <source>
        <dbReference type="ARBA" id="ARBA00009622"/>
    </source>
</evidence>
<name>A0ABR8GZ11_9CYAN</name>
<dbReference type="InterPro" id="IPR002151">
    <property type="entry name" value="Kinesin_light"/>
</dbReference>
<evidence type="ECO:0000256" key="8">
    <source>
        <dbReference type="ARBA" id="ARBA00023175"/>
    </source>
</evidence>
<protein>
    <submittedName>
        <fullName evidence="12">Tetratricopeptide repeat protein</fullName>
    </submittedName>
</protein>
<proteinExistence type="inferred from homology"/>
<comment type="similarity">
    <text evidence="2">Belongs to the kinesin light chain family.</text>
</comment>
<dbReference type="InterPro" id="IPR027417">
    <property type="entry name" value="P-loop_NTPase"/>
</dbReference>
<dbReference type="Proteomes" id="UP000660380">
    <property type="component" value="Unassembled WGS sequence"/>
</dbReference>
<keyword evidence="5" id="KW-0677">Repeat</keyword>
<keyword evidence="13" id="KW-1185">Reference proteome</keyword>
<evidence type="ECO:0000256" key="10">
    <source>
        <dbReference type="PROSITE-ProRule" id="PRU00339"/>
    </source>
</evidence>
<evidence type="ECO:0000256" key="3">
    <source>
        <dbReference type="ARBA" id="ARBA00022490"/>
    </source>
</evidence>
<evidence type="ECO:0000313" key="13">
    <source>
        <dbReference type="Proteomes" id="UP000660380"/>
    </source>
</evidence>
<dbReference type="Pfam" id="PF00931">
    <property type="entry name" value="NB-ARC"/>
    <property type="match status" value="1"/>
</dbReference>
<dbReference type="PRINTS" id="PR00364">
    <property type="entry name" value="DISEASERSIST"/>
</dbReference>
<dbReference type="PANTHER" id="PTHR45783">
    <property type="entry name" value="KINESIN LIGHT CHAIN"/>
    <property type="match status" value="1"/>
</dbReference>